<evidence type="ECO:0000259" key="1">
    <source>
        <dbReference type="Pfam" id="PF25148"/>
    </source>
</evidence>
<gene>
    <name evidence="2" type="ORF">JK358_26730</name>
</gene>
<comment type="caution">
    <text evidence="2">The sequence shown here is derived from an EMBL/GenBank/DDBJ whole genome shotgun (WGS) entry which is preliminary data.</text>
</comment>
<dbReference type="RefSeq" id="WP_201952312.1">
    <property type="nucleotide sequence ID" value="NZ_JAERRJ010000010.1"/>
</dbReference>
<accession>A0ABS1MBH7</accession>
<dbReference type="Pfam" id="PF25148">
    <property type="entry name" value="DUF7824"/>
    <property type="match status" value="1"/>
</dbReference>
<organism evidence="2 3">
    <name type="scientific">Nocardia acididurans</name>
    <dbReference type="NCBI Taxonomy" id="2802282"/>
    <lineage>
        <taxon>Bacteria</taxon>
        <taxon>Bacillati</taxon>
        <taxon>Actinomycetota</taxon>
        <taxon>Actinomycetes</taxon>
        <taxon>Mycobacteriales</taxon>
        <taxon>Nocardiaceae</taxon>
        <taxon>Nocardia</taxon>
    </lineage>
</organism>
<evidence type="ECO:0000313" key="2">
    <source>
        <dbReference type="EMBL" id="MBL1078005.1"/>
    </source>
</evidence>
<dbReference type="Proteomes" id="UP000602198">
    <property type="component" value="Unassembled WGS sequence"/>
</dbReference>
<name>A0ABS1MBH7_9NOCA</name>
<reference evidence="2 3" key="1">
    <citation type="submission" date="2021-01" db="EMBL/GenBank/DDBJ databases">
        <title>WGS of actinomycetes isolated from Thailand.</title>
        <authorList>
            <person name="Thawai C."/>
        </authorList>
    </citation>
    <scope>NUCLEOTIDE SEQUENCE [LARGE SCALE GENOMIC DNA]</scope>
    <source>
        <strain evidence="2 3">LPG 2</strain>
    </source>
</reference>
<proteinExistence type="predicted"/>
<sequence>MNRNVLAASGIEGSGSSWEELRRAIEGGAAEPVVTALAGLDEGGRKAAAAGLPKLIVPWRDVSDWNGWQRTNANLLIAGAACLSGPAAAATWLARTNLEIQWRTDLRTLARRVAEVTAFRGVEWQLELARRLSGKLRGTPARADHELRIWYMAAEIFLRTKTDPPTEDGFVLLWVRATDWPALAADPFRTVLAPKLFDVDAVGPILQWENKDEAPRAAALARLAATGELDRPALIDGCVRRLLRGGSAQQLRWPLLAHQLLAPTLDETRSYRRDYLRLLPTAPSTVADMAFRVVKQLDDADGLDPAEVEEAASALLFRTEKKLLTATLTWLDRTARTRDRVDATVSAVCALFSSESLDHIDRATALAVEYEPAVSPHIREAVRDAAVSLPPAYAGRIAAVYGGELTEVENAPAAPDFTTAPLRPIASLEELAEAMAETHGDEVTADAERQLAALVEFTYRDRERAKTVLAEALQFLPYASAGPHLVARALLDPEGTVHQPPYRHYEAIPALAFTDRCMEIAHAVARGNLPVLLATPTETNGLIDPRTLLDRLRRYEELGIEPGPLDLKQALLRLPPAPSGAGIDTAAGESGDEAGSAAERAELIAAAGRFTSDAARTVVEWLSGAVDLTPEILCGPITPARKAKPWRFHEESGYYHHRPPGTHILAVVRTPELESSERVWSRILGRRNRVDALDELFQLPGKHGRNYPRGWYAAGAASWPSVLPSHPEVIAAHLLAGGGDRSAALPGLALSAGEFGAATATVLAHGLASAELEQRTVAVDALLTFVARDRLPAVELGTAIGLLAKHEPEFKLTRLAASLGDAVRSGAAAALWPTFAVALPALIAGARPGLPDLIALATQSAMAAAAWQPIAEITELANRSGSSRVVREAKRLHAQLEAR</sequence>
<feature type="domain" description="DUF7824" evidence="1">
    <location>
        <begin position="504"/>
        <end position="575"/>
    </location>
</feature>
<dbReference type="EMBL" id="JAERRJ010000010">
    <property type="protein sequence ID" value="MBL1078005.1"/>
    <property type="molecule type" value="Genomic_DNA"/>
</dbReference>
<evidence type="ECO:0000313" key="3">
    <source>
        <dbReference type="Proteomes" id="UP000602198"/>
    </source>
</evidence>
<dbReference type="InterPro" id="IPR056726">
    <property type="entry name" value="DUF7824"/>
</dbReference>
<keyword evidence="3" id="KW-1185">Reference proteome</keyword>
<protein>
    <recommendedName>
        <fullName evidence="1">DUF7824 domain-containing protein</fullName>
    </recommendedName>
</protein>